<evidence type="ECO:0000313" key="2">
    <source>
        <dbReference type="EMBL" id="GIY72542.1"/>
    </source>
</evidence>
<dbReference type="Gene3D" id="3.40.50.720">
    <property type="entry name" value="NAD(P)-binding Rossmann-like Domain"/>
    <property type="match status" value="1"/>
</dbReference>
<dbReference type="InterPro" id="IPR002347">
    <property type="entry name" value="SDR_fam"/>
</dbReference>
<dbReference type="InterPro" id="IPR036291">
    <property type="entry name" value="NAD(P)-bd_dom_sf"/>
</dbReference>
<organism evidence="2 3">
    <name type="scientific">Caerostris darwini</name>
    <dbReference type="NCBI Taxonomy" id="1538125"/>
    <lineage>
        <taxon>Eukaryota</taxon>
        <taxon>Metazoa</taxon>
        <taxon>Ecdysozoa</taxon>
        <taxon>Arthropoda</taxon>
        <taxon>Chelicerata</taxon>
        <taxon>Arachnida</taxon>
        <taxon>Araneae</taxon>
        <taxon>Araneomorphae</taxon>
        <taxon>Entelegynae</taxon>
        <taxon>Araneoidea</taxon>
        <taxon>Araneidae</taxon>
        <taxon>Caerostris</taxon>
    </lineage>
</organism>
<dbReference type="PANTHER" id="PTHR43313">
    <property type="entry name" value="SHORT-CHAIN DEHYDROGENASE/REDUCTASE FAMILY 9C"/>
    <property type="match status" value="1"/>
</dbReference>
<keyword evidence="3" id="KW-1185">Reference proteome</keyword>
<dbReference type="PRINTS" id="PR00081">
    <property type="entry name" value="GDHRDH"/>
</dbReference>
<dbReference type="PRINTS" id="PR00080">
    <property type="entry name" value="SDRFAMILY"/>
</dbReference>
<accession>A0AAV4VQD7</accession>
<protein>
    <submittedName>
        <fullName evidence="2">Estradiol 17-beta-dehydrogenase 2</fullName>
    </submittedName>
</protein>
<evidence type="ECO:0000256" key="1">
    <source>
        <dbReference type="RuleBase" id="RU000363"/>
    </source>
</evidence>
<dbReference type="SUPFAM" id="SSF51735">
    <property type="entry name" value="NAD(P)-binding Rossmann-fold domains"/>
    <property type="match status" value="1"/>
</dbReference>
<proteinExistence type="inferred from homology"/>
<dbReference type="Proteomes" id="UP001054837">
    <property type="component" value="Unassembled WGS sequence"/>
</dbReference>
<dbReference type="AlphaFoldDB" id="A0AAV4VQD7"/>
<dbReference type="GO" id="GO:0016491">
    <property type="term" value="F:oxidoreductase activity"/>
    <property type="evidence" value="ECO:0007669"/>
    <property type="project" value="TreeGrafter"/>
</dbReference>
<name>A0AAV4VQD7_9ARAC</name>
<sequence>MNEQINPDKKAVLITGCDTGFGNAIARKLDAEGFHVFASCLNPSGPGATELNKVTSERLKILGMDVSSDESVAKAAEFVKENLGDCKLWAVVNNAGVYKGLSIEISSIQDFKDCLEVNVLGQVRVAKTFLPLLRKSQGRVVNVTSLGGRVGVPHLSPYIVSKFAAVGFNECLRREMDIWGLRVIGIEPEPFRTPMTDTELAVARIDEMLPTLNPSIMEDYGPKYFKQLKTFARVYDKVVSPKIYRVVDSLYSAVASKYPSPIYRPSRNYFVEMSTIVSHFLPTCVIDFITRVTLFVLNCPIPKMAEKCL</sequence>
<dbReference type="PANTHER" id="PTHR43313:SF50">
    <property type="entry name" value="GH26015P"/>
    <property type="match status" value="1"/>
</dbReference>
<dbReference type="GO" id="GO:0008202">
    <property type="term" value="P:steroid metabolic process"/>
    <property type="evidence" value="ECO:0007669"/>
    <property type="project" value="TreeGrafter"/>
</dbReference>
<comment type="similarity">
    <text evidence="1">Belongs to the short-chain dehydrogenases/reductases (SDR) family.</text>
</comment>
<gene>
    <name evidence="2" type="primary">Hsd17b2</name>
    <name evidence="2" type="ORF">CDAR_63191</name>
</gene>
<comment type="caution">
    <text evidence="2">The sequence shown here is derived from an EMBL/GenBank/DDBJ whole genome shotgun (WGS) entry which is preliminary data.</text>
</comment>
<evidence type="ECO:0000313" key="3">
    <source>
        <dbReference type="Proteomes" id="UP001054837"/>
    </source>
</evidence>
<dbReference type="EMBL" id="BPLQ01013497">
    <property type="protein sequence ID" value="GIY72542.1"/>
    <property type="molecule type" value="Genomic_DNA"/>
</dbReference>
<reference evidence="2 3" key="1">
    <citation type="submission" date="2021-06" db="EMBL/GenBank/DDBJ databases">
        <title>Caerostris darwini draft genome.</title>
        <authorList>
            <person name="Kono N."/>
            <person name="Arakawa K."/>
        </authorList>
    </citation>
    <scope>NUCLEOTIDE SEQUENCE [LARGE SCALE GENOMIC DNA]</scope>
</reference>
<dbReference type="Pfam" id="PF00106">
    <property type="entry name" value="adh_short"/>
    <property type="match status" value="1"/>
</dbReference>